<sequence>MKSLLGEQDGKALHHTLSPEAAVFVTLPERLGHLPGNKRRELERIARILFDEFEEAQKRTLPDKEKGGRILKLVLFGSCAHGYRVGACEGDDRCEYNLLVVVSTKTFADPRFWDRATDRLLRELTVTRDLATPVNFIVHSIMDFNNQLVLGRPFFVDVARDGIVLHDTPGFPLVKPRPLDLEVAKAEMRRHFDHWFPRATHRFELAKEAMGRGYNREAAFDLHQTVERLYHGTLRVLTLHSPKSHRLAWLRTHAERVAPGLIGVWPRDSRFAQQCFARLDRAYVAARYSHHYEITDEELAWLVGRVKVLQETAAAICAARLDGFGCAGTEKAGMQKIGPRHDHQET</sequence>
<dbReference type="SMART" id="SM00748">
    <property type="entry name" value="HEPN"/>
    <property type="match status" value="1"/>
</dbReference>
<organism evidence="2 3">
    <name type="scientific">Phyllobacterium phragmitis</name>
    <dbReference type="NCBI Taxonomy" id="2670329"/>
    <lineage>
        <taxon>Bacteria</taxon>
        <taxon>Pseudomonadati</taxon>
        <taxon>Pseudomonadota</taxon>
        <taxon>Alphaproteobacteria</taxon>
        <taxon>Hyphomicrobiales</taxon>
        <taxon>Phyllobacteriaceae</taxon>
        <taxon>Phyllobacterium</taxon>
    </lineage>
</organism>
<name>A0ABQ0H1S6_9HYPH</name>
<accession>A0ABQ0H1S6</accession>
<dbReference type="EMBL" id="BAAFZP010000001">
    <property type="protein sequence ID" value="GAB1582893.1"/>
    <property type="molecule type" value="Genomic_DNA"/>
</dbReference>
<comment type="caution">
    <text evidence="2">The sequence shown here is derived from an EMBL/GenBank/DDBJ whole genome shotgun (WGS) entry which is preliminary data.</text>
</comment>
<protein>
    <submittedName>
        <fullName evidence="2">Nucleotidyltransferase and HEPN domain-containing protein</fullName>
    </submittedName>
</protein>
<dbReference type="InterPro" id="IPR007842">
    <property type="entry name" value="HEPN_dom"/>
</dbReference>
<gene>
    <name evidence="2" type="ORF">PPNSA23_28360</name>
</gene>
<proteinExistence type="predicted"/>
<evidence type="ECO:0000313" key="2">
    <source>
        <dbReference type="EMBL" id="GAB1582893.1"/>
    </source>
</evidence>
<evidence type="ECO:0000259" key="1">
    <source>
        <dbReference type="PROSITE" id="PS50910"/>
    </source>
</evidence>
<feature type="domain" description="HEPN" evidence="1">
    <location>
        <begin position="196"/>
        <end position="316"/>
    </location>
</feature>
<keyword evidence="3" id="KW-1185">Reference proteome</keyword>
<evidence type="ECO:0000313" key="3">
    <source>
        <dbReference type="Proteomes" id="UP001628091"/>
    </source>
</evidence>
<dbReference type="PROSITE" id="PS50910">
    <property type="entry name" value="HEPN"/>
    <property type="match status" value="1"/>
</dbReference>
<dbReference type="Gene3D" id="1.20.120.330">
    <property type="entry name" value="Nucleotidyltransferases domain 2"/>
    <property type="match status" value="1"/>
</dbReference>
<dbReference type="SUPFAM" id="SSF81593">
    <property type="entry name" value="Nucleotidyltransferase substrate binding subunit/domain"/>
    <property type="match status" value="1"/>
</dbReference>
<dbReference type="Pfam" id="PF05168">
    <property type="entry name" value="HEPN"/>
    <property type="match status" value="1"/>
</dbReference>
<dbReference type="Proteomes" id="UP001628091">
    <property type="component" value="Unassembled WGS sequence"/>
</dbReference>
<dbReference type="RefSeq" id="WP_407865427.1">
    <property type="nucleotide sequence ID" value="NZ_BAAFZP010000001.1"/>
</dbReference>
<reference evidence="2 3" key="1">
    <citation type="submission" date="2024-10" db="EMBL/GenBank/DDBJ databases">
        <title>Isolation, draft genome sequencing and identification of Phyllobacterium sp. NSA23, isolated from leaf soil.</title>
        <authorList>
            <person name="Akita H."/>
        </authorList>
    </citation>
    <scope>NUCLEOTIDE SEQUENCE [LARGE SCALE GENOMIC DNA]</scope>
    <source>
        <strain evidence="2 3">NSA23</strain>
    </source>
</reference>